<organism evidence="1 2">
    <name type="scientific">Limosa lapponica baueri</name>
    <dbReference type="NCBI Taxonomy" id="1758121"/>
    <lineage>
        <taxon>Eukaryota</taxon>
        <taxon>Metazoa</taxon>
        <taxon>Chordata</taxon>
        <taxon>Craniata</taxon>
        <taxon>Vertebrata</taxon>
        <taxon>Euteleostomi</taxon>
        <taxon>Archelosauria</taxon>
        <taxon>Archosauria</taxon>
        <taxon>Dinosauria</taxon>
        <taxon>Saurischia</taxon>
        <taxon>Theropoda</taxon>
        <taxon>Coelurosauria</taxon>
        <taxon>Aves</taxon>
        <taxon>Neognathae</taxon>
        <taxon>Neoaves</taxon>
        <taxon>Charadriiformes</taxon>
        <taxon>Scolopacidae</taxon>
        <taxon>Limosa</taxon>
    </lineage>
</organism>
<dbReference type="OrthoDB" id="18193at2759"/>
<dbReference type="AlphaFoldDB" id="A0A2I0TB55"/>
<proteinExistence type="predicted"/>
<protein>
    <submittedName>
        <fullName evidence="1">Uncharacterized protein</fullName>
    </submittedName>
</protein>
<evidence type="ECO:0000313" key="1">
    <source>
        <dbReference type="EMBL" id="PKU31036.1"/>
    </source>
</evidence>
<name>A0A2I0TB55_LIMLA</name>
<evidence type="ECO:0000313" key="2">
    <source>
        <dbReference type="Proteomes" id="UP000233556"/>
    </source>
</evidence>
<dbReference type="Proteomes" id="UP000233556">
    <property type="component" value="Unassembled WGS sequence"/>
</dbReference>
<gene>
    <name evidence="1" type="ORF">llap_18660</name>
</gene>
<sequence>MVCNCDKYLKVSRERMKQLVEGSRQAPGDSGTGVLMDGSSSALGFRCPDPTTCRAVAMGSESLHRAAKNAVGFAALGL</sequence>
<reference evidence="2" key="1">
    <citation type="submission" date="2017-11" db="EMBL/GenBank/DDBJ databases">
        <authorList>
            <person name="Lima N.C."/>
            <person name="Parody-Merino A.M."/>
            <person name="Battley P.F."/>
            <person name="Fidler A.E."/>
            <person name="Prosdocimi F."/>
        </authorList>
    </citation>
    <scope>NUCLEOTIDE SEQUENCE [LARGE SCALE GENOMIC DNA]</scope>
</reference>
<accession>A0A2I0TB55</accession>
<keyword evidence="2" id="KW-1185">Reference proteome</keyword>
<dbReference type="EMBL" id="KZ513509">
    <property type="protein sequence ID" value="PKU31036.1"/>
    <property type="molecule type" value="Genomic_DNA"/>
</dbReference>
<reference evidence="2" key="2">
    <citation type="submission" date="2017-12" db="EMBL/GenBank/DDBJ databases">
        <title>Genome sequence of the Bar-tailed Godwit (Limosa lapponica baueri).</title>
        <authorList>
            <person name="Lima N.C.B."/>
            <person name="Parody-Merino A.M."/>
            <person name="Battley P.F."/>
            <person name="Fidler A.E."/>
            <person name="Prosdocimi F."/>
        </authorList>
    </citation>
    <scope>NUCLEOTIDE SEQUENCE [LARGE SCALE GENOMIC DNA]</scope>
</reference>